<dbReference type="SUPFAM" id="SSF51735">
    <property type="entry name" value="NAD(P)-binding Rossmann-fold domains"/>
    <property type="match status" value="1"/>
</dbReference>
<evidence type="ECO:0000259" key="2">
    <source>
        <dbReference type="Pfam" id="PF00107"/>
    </source>
</evidence>
<protein>
    <recommendedName>
        <fullName evidence="5">Enoyl reductase (ER) domain-containing protein</fullName>
    </recommendedName>
</protein>
<dbReference type="Pfam" id="PF08240">
    <property type="entry name" value="ADH_N"/>
    <property type="match status" value="1"/>
</dbReference>
<name>A0A381VL26_9ZZZZ</name>
<dbReference type="InterPro" id="IPR013149">
    <property type="entry name" value="ADH-like_C"/>
</dbReference>
<dbReference type="InterPro" id="IPR013154">
    <property type="entry name" value="ADH-like_N"/>
</dbReference>
<dbReference type="PANTHER" id="PTHR43401">
    <property type="entry name" value="L-THREONINE 3-DEHYDROGENASE"/>
    <property type="match status" value="1"/>
</dbReference>
<feature type="domain" description="Alcohol dehydrogenase-like N-terminal" evidence="3">
    <location>
        <begin position="25"/>
        <end position="132"/>
    </location>
</feature>
<dbReference type="Gene3D" id="3.40.50.720">
    <property type="entry name" value="NAD(P)-binding Rossmann-like Domain"/>
    <property type="match status" value="1"/>
</dbReference>
<dbReference type="InterPro" id="IPR011032">
    <property type="entry name" value="GroES-like_sf"/>
</dbReference>
<dbReference type="Pfam" id="PF00107">
    <property type="entry name" value="ADH_zinc_N"/>
    <property type="match status" value="1"/>
</dbReference>
<dbReference type="CDD" id="cd08261">
    <property type="entry name" value="Zn_ADH7"/>
    <property type="match status" value="1"/>
</dbReference>
<gene>
    <name evidence="4" type="ORF">METZ01_LOCUS93322</name>
</gene>
<dbReference type="AlphaFoldDB" id="A0A381VL26"/>
<dbReference type="SUPFAM" id="SSF50129">
    <property type="entry name" value="GroES-like"/>
    <property type="match status" value="1"/>
</dbReference>
<dbReference type="EMBL" id="UINC01009007">
    <property type="protein sequence ID" value="SVA40468.1"/>
    <property type="molecule type" value="Genomic_DNA"/>
</dbReference>
<dbReference type="InterPro" id="IPR050129">
    <property type="entry name" value="Zn_alcohol_dh"/>
</dbReference>
<dbReference type="Gene3D" id="3.90.180.10">
    <property type="entry name" value="Medium-chain alcohol dehydrogenases, catalytic domain"/>
    <property type="match status" value="1"/>
</dbReference>
<dbReference type="PANTHER" id="PTHR43401:SF2">
    <property type="entry name" value="L-THREONINE 3-DEHYDROGENASE"/>
    <property type="match status" value="1"/>
</dbReference>
<feature type="domain" description="Alcohol dehydrogenase-like C-terminal" evidence="2">
    <location>
        <begin position="171"/>
        <end position="300"/>
    </location>
</feature>
<evidence type="ECO:0008006" key="5">
    <source>
        <dbReference type="Google" id="ProtNLM"/>
    </source>
</evidence>
<dbReference type="GO" id="GO:0016491">
    <property type="term" value="F:oxidoreductase activity"/>
    <property type="evidence" value="ECO:0007669"/>
    <property type="project" value="UniProtKB-KW"/>
</dbReference>
<organism evidence="4">
    <name type="scientific">marine metagenome</name>
    <dbReference type="NCBI Taxonomy" id="408172"/>
    <lineage>
        <taxon>unclassified sequences</taxon>
        <taxon>metagenomes</taxon>
        <taxon>ecological metagenomes</taxon>
    </lineage>
</organism>
<proteinExistence type="predicted"/>
<reference evidence="4" key="1">
    <citation type="submission" date="2018-05" db="EMBL/GenBank/DDBJ databases">
        <authorList>
            <person name="Lanie J.A."/>
            <person name="Ng W.-L."/>
            <person name="Kazmierczak K.M."/>
            <person name="Andrzejewski T.M."/>
            <person name="Davidsen T.M."/>
            <person name="Wayne K.J."/>
            <person name="Tettelin H."/>
            <person name="Glass J.I."/>
            <person name="Rusch D."/>
            <person name="Podicherti R."/>
            <person name="Tsui H.-C.T."/>
            <person name="Winkler M.E."/>
        </authorList>
    </citation>
    <scope>NUCLEOTIDE SEQUENCE</scope>
</reference>
<keyword evidence="1" id="KW-0560">Oxidoreductase</keyword>
<dbReference type="InterPro" id="IPR036291">
    <property type="entry name" value="NAD(P)-bd_dom_sf"/>
</dbReference>
<evidence type="ECO:0000313" key="4">
    <source>
        <dbReference type="EMBL" id="SVA40468.1"/>
    </source>
</evidence>
<accession>A0A381VL26</accession>
<sequence length="341" mass="37088">MKAIILEKPEHFIAADIDEPAQPGTGEALVEVHRVGICGTDVAGYLGKMPFFTYPVIPGHELGVQVLAVGEGVTNVKAGDNCSIEPYMNCGECYACKKGATNCCESLEVIGVHKDGGMCERLVLPARKLHPSEKLTMEQLALVETLAIGCNCVNRSASSSGDKVLVIGAGPIGMAAIEFLKVAKTEITVMDMNETRLQFCKEKLGVDHTVVFKKDGTEVDRLREVNGGELPITVIDATGSHISMSNAFEYVSFTGQVLYVGITTQELSFKHVTIHRPELTIKASRNAVPADFKRIISLIEDGVIDTDPWLSHQASYDDFIDEFPNWLKPETGVIKAVLYMN</sequence>
<evidence type="ECO:0000256" key="1">
    <source>
        <dbReference type="ARBA" id="ARBA00023002"/>
    </source>
</evidence>
<evidence type="ECO:0000259" key="3">
    <source>
        <dbReference type="Pfam" id="PF08240"/>
    </source>
</evidence>